<reference evidence="15" key="1">
    <citation type="journal article" date="2022" name="Int. J. Mol. Sci.">
        <title>Draft Genome of Tanacetum Coccineum: Genomic Comparison of Closely Related Tanacetum-Family Plants.</title>
        <authorList>
            <person name="Yamashiro T."/>
            <person name="Shiraishi A."/>
            <person name="Nakayama K."/>
            <person name="Satake H."/>
        </authorList>
    </citation>
    <scope>NUCLEOTIDE SEQUENCE</scope>
</reference>
<evidence type="ECO:0000256" key="6">
    <source>
        <dbReference type="ARBA" id="ARBA00022840"/>
    </source>
</evidence>
<sequence>MELHSILVSMELHSILVSFSIILFLLLPESLAIDSISANIAIKDGETIISNSQTFELGFFSPGNTKNRYLGIWFKKISTGTIVWVANRETPITDTSGILKVSRDGRLVILNGNNTEIWSSNSMLSVKALNPMAQLLDNGNFVMWDKVNKGRDPIWQSFDYPGNTFIPGMKFGKDFVRGIETYLTSWKSDNDPSPGPYMYWMDTNGYPQIFQMKGSAIRSRIGPWNGVRFDGLPAEDPNRLCLPEFIINQNEIYLKYEYNTSDVLRALLRSDGNTMYLQWVERGQDWITYGNAAVDACSTYGLCGAYGSCDIYRYPLCSCIEGFVPTVEEEWNAGDWSSGCQHKEPIDCGNGDGFKKLAGLKFPDTRRSWYNKSMTLGECEMACRRNCSCTAYANLDIRNGGTGCLMWFGGLMDIREYDEKEHLYIRMAFSESQAALLIMAVAYACRKRKKGPQRKGRGKQVHSDNNHSSFLTENLDELPFFSLYEIAKATDDFSENNKIGEGGFGSVYKGVLEGGQEVAVKRLSETSHQGLDEFKNEVICIAKLQHRNLVKLLGYCIHENEMILIYEYMANKSLDAFIFDETEGTQLDWPQRFHIIHGIARGLLYLHQDSRLQIIHRDMKAGNILLDADMNPKISDFGLARKFVGFDNVGKTKKVVGTHGYISPEYAVHGRFSTKSDVFSLGVLVLEIVSGKKNRLFSHEDHSDNLLGHAWRLYKEGKAINLLSASLHDSCVVSEVLRSIHVGLLCVQHHAEDRPTMLSVVLMLIGEGALPQPKQPAFVTEASGRALESVSSAEEYMITLFYRSVEFYLWAGFGILWAAKAALDEYMAVWFRGEVPDTVAMCSTTVMFRKELEESVESRRVVIDHLEKGEGMYAAVHKRENDVAKMDY</sequence>
<dbReference type="Pfam" id="PF01453">
    <property type="entry name" value="B_lectin"/>
    <property type="match status" value="1"/>
</dbReference>
<feature type="chain" id="PRO_5045595429" description="Receptor-like serine/threonine-protein kinase" evidence="11">
    <location>
        <begin position="33"/>
        <end position="888"/>
    </location>
</feature>
<dbReference type="SUPFAM" id="SSF51110">
    <property type="entry name" value="alpha-D-mannose-specific plant lectins"/>
    <property type="match status" value="1"/>
</dbReference>
<evidence type="ECO:0000256" key="3">
    <source>
        <dbReference type="ARBA" id="ARBA00022729"/>
    </source>
</evidence>
<evidence type="ECO:0000259" key="13">
    <source>
        <dbReference type="PROSITE" id="PS50927"/>
    </source>
</evidence>
<dbReference type="InterPro" id="IPR024171">
    <property type="entry name" value="SRK-like_kinase"/>
</dbReference>
<dbReference type="PANTHER" id="PTHR32444">
    <property type="entry name" value="BULB-TYPE LECTIN DOMAIN-CONTAINING PROTEIN"/>
    <property type="match status" value="1"/>
</dbReference>
<comment type="similarity">
    <text evidence="9">Belongs to the protein kinase superfamily. Ser/Thr protein kinase family.</text>
</comment>
<dbReference type="EC" id="2.7.11.1" evidence="9"/>
<evidence type="ECO:0000256" key="11">
    <source>
        <dbReference type="SAM" id="SignalP"/>
    </source>
</evidence>
<dbReference type="PROSITE" id="PS00107">
    <property type="entry name" value="PROTEIN_KINASE_ATP"/>
    <property type="match status" value="1"/>
</dbReference>
<keyword evidence="6 9" id="KW-0067">ATP-binding</keyword>
<protein>
    <recommendedName>
        <fullName evidence="9">Receptor-like serine/threonine-protein kinase</fullName>
        <ecNumber evidence="9">2.7.11.1</ecNumber>
    </recommendedName>
</protein>
<comment type="caution">
    <text evidence="15">The sequence shown here is derived from an EMBL/GenBank/DDBJ whole genome shotgun (WGS) entry which is preliminary data.</text>
</comment>
<evidence type="ECO:0000256" key="10">
    <source>
        <dbReference type="PROSITE-ProRule" id="PRU10141"/>
    </source>
</evidence>
<dbReference type="SMART" id="SM00108">
    <property type="entry name" value="B_lectin"/>
    <property type="match status" value="1"/>
</dbReference>
<evidence type="ECO:0000259" key="14">
    <source>
        <dbReference type="PROSITE" id="PS50948"/>
    </source>
</evidence>
<feature type="domain" description="Apple" evidence="14">
    <location>
        <begin position="348"/>
        <end position="428"/>
    </location>
</feature>
<dbReference type="PROSITE" id="PS50927">
    <property type="entry name" value="BULB_LECTIN"/>
    <property type="match status" value="1"/>
</dbReference>
<evidence type="ECO:0000256" key="8">
    <source>
        <dbReference type="ARBA" id="ARBA00023180"/>
    </source>
</evidence>
<comment type="catalytic activity">
    <reaction evidence="9">
        <text>L-threonyl-[protein] + ATP = O-phospho-L-threonyl-[protein] + ADP + H(+)</text>
        <dbReference type="Rhea" id="RHEA:46608"/>
        <dbReference type="Rhea" id="RHEA-COMP:11060"/>
        <dbReference type="Rhea" id="RHEA-COMP:11605"/>
        <dbReference type="ChEBI" id="CHEBI:15378"/>
        <dbReference type="ChEBI" id="CHEBI:30013"/>
        <dbReference type="ChEBI" id="CHEBI:30616"/>
        <dbReference type="ChEBI" id="CHEBI:61977"/>
        <dbReference type="ChEBI" id="CHEBI:456216"/>
        <dbReference type="EC" id="2.7.11.1"/>
    </reaction>
</comment>
<reference evidence="15" key="2">
    <citation type="submission" date="2022-01" db="EMBL/GenBank/DDBJ databases">
        <authorList>
            <person name="Yamashiro T."/>
            <person name="Shiraishi A."/>
            <person name="Satake H."/>
            <person name="Nakayama K."/>
        </authorList>
    </citation>
    <scope>NUCLEOTIDE SEQUENCE</scope>
</reference>
<keyword evidence="4 9" id="KW-0547">Nucleotide-binding</keyword>
<dbReference type="SMART" id="SM00220">
    <property type="entry name" value="S_TKc"/>
    <property type="match status" value="1"/>
</dbReference>
<dbReference type="PANTHER" id="PTHR32444:SF232">
    <property type="entry name" value="S-LOCUS GLYCOPROTEIN"/>
    <property type="match status" value="1"/>
</dbReference>
<evidence type="ECO:0000313" key="16">
    <source>
        <dbReference type="Proteomes" id="UP001151760"/>
    </source>
</evidence>
<dbReference type="InterPro" id="IPR017441">
    <property type="entry name" value="Protein_kinase_ATP_BS"/>
</dbReference>
<keyword evidence="7" id="KW-1015">Disulfide bond</keyword>
<feature type="binding site" evidence="10">
    <location>
        <position position="521"/>
    </location>
    <ligand>
        <name>ATP</name>
        <dbReference type="ChEBI" id="CHEBI:30616"/>
    </ligand>
</feature>
<dbReference type="InterPro" id="IPR001480">
    <property type="entry name" value="Bulb-type_lectin_dom"/>
</dbReference>
<keyword evidence="16" id="KW-1185">Reference proteome</keyword>
<dbReference type="InterPro" id="IPR003609">
    <property type="entry name" value="Pan_app"/>
</dbReference>
<evidence type="ECO:0000256" key="1">
    <source>
        <dbReference type="ARBA" id="ARBA00022527"/>
    </source>
</evidence>
<dbReference type="Pfam" id="PF07714">
    <property type="entry name" value="PK_Tyr_Ser-Thr"/>
    <property type="match status" value="1"/>
</dbReference>
<evidence type="ECO:0000256" key="7">
    <source>
        <dbReference type="ARBA" id="ARBA00023157"/>
    </source>
</evidence>
<dbReference type="InterPro" id="IPR011009">
    <property type="entry name" value="Kinase-like_dom_sf"/>
</dbReference>
<feature type="signal peptide" evidence="11">
    <location>
        <begin position="1"/>
        <end position="32"/>
    </location>
</feature>
<keyword evidence="3 11" id="KW-0732">Signal</keyword>
<evidence type="ECO:0000256" key="9">
    <source>
        <dbReference type="PIRNR" id="PIRNR000641"/>
    </source>
</evidence>
<evidence type="ECO:0000259" key="12">
    <source>
        <dbReference type="PROSITE" id="PS50011"/>
    </source>
</evidence>
<dbReference type="Pfam" id="PF08276">
    <property type="entry name" value="PAN_2"/>
    <property type="match status" value="1"/>
</dbReference>
<evidence type="ECO:0000256" key="4">
    <source>
        <dbReference type="ARBA" id="ARBA00022741"/>
    </source>
</evidence>
<dbReference type="InterPro" id="IPR001245">
    <property type="entry name" value="Ser-Thr/Tyr_kinase_cat_dom"/>
</dbReference>
<keyword evidence="2 9" id="KW-0808">Transferase</keyword>
<dbReference type="CDD" id="cd00028">
    <property type="entry name" value="B_lectin"/>
    <property type="match status" value="1"/>
</dbReference>
<dbReference type="PROSITE" id="PS00108">
    <property type="entry name" value="PROTEIN_KINASE_ST"/>
    <property type="match status" value="1"/>
</dbReference>
<dbReference type="Gene3D" id="3.30.200.20">
    <property type="entry name" value="Phosphorylase Kinase, domain 1"/>
    <property type="match status" value="1"/>
</dbReference>
<feature type="domain" description="Protein kinase" evidence="12">
    <location>
        <begin position="493"/>
        <end position="778"/>
    </location>
</feature>
<dbReference type="PROSITE" id="PS50948">
    <property type="entry name" value="PAN"/>
    <property type="match status" value="1"/>
</dbReference>
<dbReference type="SUPFAM" id="SSF56112">
    <property type="entry name" value="Protein kinase-like (PK-like)"/>
    <property type="match status" value="1"/>
</dbReference>
<evidence type="ECO:0000313" key="15">
    <source>
        <dbReference type="EMBL" id="GJS72437.1"/>
    </source>
</evidence>
<dbReference type="Gene3D" id="3.50.4.10">
    <property type="entry name" value="Hepatocyte Growth Factor"/>
    <property type="match status" value="1"/>
</dbReference>
<comment type="catalytic activity">
    <reaction evidence="9">
        <text>L-seryl-[protein] + ATP = O-phospho-L-seryl-[protein] + ADP + H(+)</text>
        <dbReference type="Rhea" id="RHEA:17989"/>
        <dbReference type="Rhea" id="RHEA-COMP:9863"/>
        <dbReference type="Rhea" id="RHEA-COMP:11604"/>
        <dbReference type="ChEBI" id="CHEBI:15378"/>
        <dbReference type="ChEBI" id="CHEBI:29999"/>
        <dbReference type="ChEBI" id="CHEBI:30616"/>
        <dbReference type="ChEBI" id="CHEBI:83421"/>
        <dbReference type="ChEBI" id="CHEBI:456216"/>
        <dbReference type="EC" id="2.7.11.1"/>
    </reaction>
</comment>
<keyword evidence="8" id="KW-0325">Glycoprotein</keyword>
<keyword evidence="1 9" id="KW-0723">Serine/threonine-protein kinase</keyword>
<dbReference type="CDD" id="cd14066">
    <property type="entry name" value="STKc_IRAK"/>
    <property type="match status" value="1"/>
</dbReference>
<dbReference type="InterPro" id="IPR000719">
    <property type="entry name" value="Prot_kinase_dom"/>
</dbReference>
<dbReference type="PROSITE" id="PS50011">
    <property type="entry name" value="PROTEIN_KINASE_DOM"/>
    <property type="match status" value="1"/>
</dbReference>
<proteinExistence type="inferred from homology"/>
<organism evidence="15 16">
    <name type="scientific">Tanacetum coccineum</name>
    <dbReference type="NCBI Taxonomy" id="301880"/>
    <lineage>
        <taxon>Eukaryota</taxon>
        <taxon>Viridiplantae</taxon>
        <taxon>Streptophyta</taxon>
        <taxon>Embryophyta</taxon>
        <taxon>Tracheophyta</taxon>
        <taxon>Spermatophyta</taxon>
        <taxon>Magnoliopsida</taxon>
        <taxon>eudicotyledons</taxon>
        <taxon>Gunneridae</taxon>
        <taxon>Pentapetalae</taxon>
        <taxon>asterids</taxon>
        <taxon>campanulids</taxon>
        <taxon>Asterales</taxon>
        <taxon>Asteraceae</taxon>
        <taxon>Asteroideae</taxon>
        <taxon>Anthemideae</taxon>
        <taxon>Anthemidinae</taxon>
        <taxon>Tanacetum</taxon>
    </lineage>
</organism>
<dbReference type="SMART" id="SM00473">
    <property type="entry name" value="PAN_AP"/>
    <property type="match status" value="1"/>
</dbReference>
<dbReference type="PIRSF" id="PIRSF000641">
    <property type="entry name" value="SRK"/>
    <property type="match status" value="1"/>
</dbReference>
<dbReference type="InterPro" id="IPR036426">
    <property type="entry name" value="Bulb-type_lectin_dom_sf"/>
</dbReference>
<dbReference type="EMBL" id="BQNB010010079">
    <property type="protein sequence ID" value="GJS72437.1"/>
    <property type="molecule type" value="Genomic_DNA"/>
</dbReference>
<gene>
    <name evidence="15" type="ORF">Tco_0705278</name>
</gene>
<evidence type="ECO:0000256" key="5">
    <source>
        <dbReference type="ARBA" id="ARBA00022777"/>
    </source>
</evidence>
<dbReference type="InterPro" id="IPR008271">
    <property type="entry name" value="Ser/Thr_kinase_AS"/>
</dbReference>
<evidence type="ECO:0000256" key="2">
    <source>
        <dbReference type="ARBA" id="ARBA00022679"/>
    </source>
</evidence>
<keyword evidence="5 9" id="KW-0418">Kinase</keyword>
<dbReference type="Gene3D" id="2.90.10.10">
    <property type="entry name" value="Bulb-type lectin domain"/>
    <property type="match status" value="1"/>
</dbReference>
<dbReference type="Pfam" id="PF00954">
    <property type="entry name" value="S_locus_glycop"/>
    <property type="match status" value="1"/>
</dbReference>
<dbReference type="CDD" id="cd01098">
    <property type="entry name" value="PAN_AP_plant"/>
    <property type="match status" value="1"/>
</dbReference>
<accession>A0ABQ4Y512</accession>
<feature type="domain" description="Bulb-type lectin" evidence="13">
    <location>
        <begin position="33"/>
        <end position="156"/>
    </location>
</feature>
<name>A0ABQ4Y512_9ASTR</name>
<dbReference type="InterPro" id="IPR000858">
    <property type="entry name" value="S_locus_glycoprot_dom"/>
</dbReference>
<dbReference type="Proteomes" id="UP001151760">
    <property type="component" value="Unassembled WGS sequence"/>
</dbReference>
<dbReference type="Gene3D" id="1.10.510.10">
    <property type="entry name" value="Transferase(Phosphotransferase) domain 1"/>
    <property type="match status" value="1"/>
</dbReference>